<dbReference type="GO" id="GO:0046872">
    <property type="term" value="F:metal ion binding"/>
    <property type="evidence" value="ECO:0007669"/>
    <property type="project" value="UniProtKB-KW"/>
</dbReference>
<dbReference type="EC" id="1.8.4.12" evidence="2"/>
<dbReference type="Gene3D" id="2.170.150.20">
    <property type="entry name" value="Peptide methionine sulfoxide reductase"/>
    <property type="match status" value="1"/>
</dbReference>
<dbReference type="Pfam" id="PF01641">
    <property type="entry name" value="SelR"/>
    <property type="match status" value="1"/>
</dbReference>
<dbReference type="InterPro" id="IPR011057">
    <property type="entry name" value="Mss4-like_sf"/>
</dbReference>
<dbReference type="InterPro" id="IPR002579">
    <property type="entry name" value="Met_Sox_Rdtase_MsrB_dom"/>
</dbReference>
<evidence type="ECO:0000313" key="8">
    <source>
        <dbReference type="EMBL" id="MDR6239565.1"/>
    </source>
</evidence>
<dbReference type="RefSeq" id="WP_309939261.1">
    <property type="nucleotide sequence ID" value="NZ_AP025305.1"/>
</dbReference>
<dbReference type="GO" id="GO:0006979">
    <property type="term" value="P:response to oxidative stress"/>
    <property type="evidence" value="ECO:0007669"/>
    <property type="project" value="InterPro"/>
</dbReference>
<dbReference type="GO" id="GO:0005737">
    <property type="term" value="C:cytoplasm"/>
    <property type="evidence" value="ECO:0007669"/>
    <property type="project" value="TreeGrafter"/>
</dbReference>
<evidence type="ECO:0000256" key="3">
    <source>
        <dbReference type="ARBA" id="ARBA00022723"/>
    </source>
</evidence>
<comment type="cofactor">
    <cofactor evidence="1">
        <name>Zn(2+)</name>
        <dbReference type="ChEBI" id="CHEBI:29105"/>
    </cofactor>
</comment>
<dbReference type="SUPFAM" id="SSF51316">
    <property type="entry name" value="Mss4-like"/>
    <property type="match status" value="1"/>
</dbReference>
<keyword evidence="9" id="KW-1185">Reference proteome</keyword>
<dbReference type="Proteomes" id="UP001185092">
    <property type="component" value="Unassembled WGS sequence"/>
</dbReference>
<sequence length="144" mass="16170">MSEEKNEKRSVEKSEAEWKAQLNPEAYHVLREKGTEGPFTGQYDLFFEEGQYFCKGCGAKLFDSEVKYNSGCGWPAFFDSESDAIERKIDKSHGMVRVEVLCKKCGGHLGHVFNDGPAPTGERFCINSAALQFEAKDEESQQGQ</sequence>
<name>A0AAE3XPB5_9BACT</name>
<dbReference type="GO" id="GO:0033743">
    <property type="term" value="F:peptide-methionine (R)-S-oxide reductase activity"/>
    <property type="evidence" value="ECO:0007669"/>
    <property type="project" value="UniProtKB-EC"/>
</dbReference>
<evidence type="ECO:0000259" key="7">
    <source>
        <dbReference type="PROSITE" id="PS51790"/>
    </source>
</evidence>
<keyword evidence="3" id="KW-0479">Metal-binding</keyword>
<dbReference type="InterPro" id="IPR028427">
    <property type="entry name" value="Met_Sox_Rdtase_MsrB"/>
</dbReference>
<protein>
    <recommendedName>
        <fullName evidence="2">peptide-methionine (R)-S-oxide reductase</fullName>
        <ecNumber evidence="2">1.8.4.12</ecNumber>
    </recommendedName>
</protein>
<evidence type="ECO:0000256" key="1">
    <source>
        <dbReference type="ARBA" id="ARBA00001947"/>
    </source>
</evidence>
<evidence type="ECO:0000313" key="9">
    <source>
        <dbReference type="Proteomes" id="UP001185092"/>
    </source>
</evidence>
<proteinExistence type="predicted"/>
<evidence type="ECO:0000256" key="4">
    <source>
        <dbReference type="ARBA" id="ARBA00022833"/>
    </source>
</evidence>
<evidence type="ECO:0000256" key="5">
    <source>
        <dbReference type="ARBA" id="ARBA00023002"/>
    </source>
</evidence>
<organism evidence="8 9">
    <name type="scientific">Aureibacter tunicatorum</name>
    <dbReference type="NCBI Taxonomy" id="866807"/>
    <lineage>
        <taxon>Bacteria</taxon>
        <taxon>Pseudomonadati</taxon>
        <taxon>Bacteroidota</taxon>
        <taxon>Cytophagia</taxon>
        <taxon>Cytophagales</taxon>
        <taxon>Persicobacteraceae</taxon>
        <taxon>Aureibacter</taxon>
    </lineage>
</organism>
<comment type="catalytic activity">
    <reaction evidence="6">
        <text>L-methionyl-[protein] + [thioredoxin]-disulfide + H2O = L-methionyl-(R)-S-oxide-[protein] + [thioredoxin]-dithiol</text>
        <dbReference type="Rhea" id="RHEA:24164"/>
        <dbReference type="Rhea" id="RHEA-COMP:10698"/>
        <dbReference type="Rhea" id="RHEA-COMP:10700"/>
        <dbReference type="Rhea" id="RHEA-COMP:12313"/>
        <dbReference type="Rhea" id="RHEA-COMP:12314"/>
        <dbReference type="ChEBI" id="CHEBI:15377"/>
        <dbReference type="ChEBI" id="CHEBI:16044"/>
        <dbReference type="ChEBI" id="CHEBI:29950"/>
        <dbReference type="ChEBI" id="CHEBI:45764"/>
        <dbReference type="ChEBI" id="CHEBI:50058"/>
        <dbReference type="EC" id="1.8.4.12"/>
    </reaction>
</comment>
<accession>A0AAE3XPB5</accession>
<gene>
    <name evidence="8" type="ORF">HNQ88_002613</name>
</gene>
<keyword evidence="4" id="KW-0862">Zinc</keyword>
<dbReference type="GO" id="GO:0030091">
    <property type="term" value="P:protein repair"/>
    <property type="evidence" value="ECO:0007669"/>
    <property type="project" value="InterPro"/>
</dbReference>
<evidence type="ECO:0000256" key="2">
    <source>
        <dbReference type="ARBA" id="ARBA00012499"/>
    </source>
</evidence>
<feature type="domain" description="MsrB" evidence="7">
    <location>
        <begin position="15"/>
        <end position="136"/>
    </location>
</feature>
<keyword evidence="5 8" id="KW-0560">Oxidoreductase</keyword>
<dbReference type="PANTHER" id="PTHR10173">
    <property type="entry name" value="METHIONINE SULFOXIDE REDUCTASE"/>
    <property type="match status" value="1"/>
</dbReference>
<dbReference type="PROSITE" id="PS51790">
    <property type="entry name" value="MSRB"/>
    <property type="match status" value="1"/>
</dbReference>
<reference evidence="8" key="1">
    <citation type="submission" date="2023-07" db="EMBL/GenBank/DDBJ databases">
        <title>Genomic Encyclopedia of Type Strains, Phase IV (KMG-IV): sequencing the most valuable type-strain genomes for metagenomic binning, comparative biology and taxonomic classification.</title>
        <authorList>
            <person name="Goeker M."/>
        </authorList>
    </citation>
    <scope>NUCLEOTIDE SEQUENCE</scope>
    <source>
        <strain evidence="8">DSM 26174</strain>
    </source>
</reference>
<dbReference type="FunFam" id="2.170.150.20:FF:000009">
    <property type="entry name" value="Peptide-methionine (R)-S-oxide reductase"/>
    <property type="match status" value="1"/>
</dbReference>
<dbReference type="NCBIfam" id="TIGR00357">
    <property type="entry name" value="peptide-methionine (R)-S-oxide reductase MsrB"/>
    <property type="match status" value="1"/>
</dbReference>
<evidence type="ECO:0000256" key="6">
    <source>
        <dbReference type="ARBA" id="ARBA00048488"/>
    </source>
</evidence>
<dbReference type="AlphaFoldDB" id="A0AAE3XPB5"/>
<dbReference type="PANTHER" id="PTHR10173:SF52">
    <property type="entry name" value="METHIONINE-R-SULFOXIDE REDUCTASE B1"/>
    <property type="match status" value="1"/>
</dbReference>
<comment type="caution">
    <text evidence="8">The sequence shown here is derived from an EMBL/GenBank/DDBJ whole genome shotgun (WGS) entry which is preliminary data.</text>
</comment>
<dbReference type="EMBL" id="JAVDQD010000003">
    <property type="protein sequence ID" value="MDR6239565.1"/>
    <property type="molecule type" value="Genomic_DNA"/>
</dbReference>